<comment type="caution">
    <text evidence="4">The sequence shown here is derived from an EMBL/GenBank/DDBJ whole genome shotgun (WGS) entry which is preliminary data.</text>
</comment>
<evidence type="ECO:0000256" key="2">
    <source>
        <dbReference type="SAM" id="Phobius"/>
    </source>
</evidence>
<proteinExistence type="predicted"/>
<feature type="compositionally biased region" description="Low complexity" evidence="1">
    <location>
        <begin position="23"/>
        <end position="36"/>
    </location>
</feature>
<organism evidence="4 5">
    <name type="scientific">Dactylosporangium cerinum</name>
    <dbReference type="NCBI Taxonomy" id="1434730"/>
    <lineage>
        <taxon>Bacteria</taxon>
        <taxon>Bacillati</taxon>
        <taxon>Actinomycetota</taxon>
        <taxon>Actinomycetes</taxon>
        <taxon>Micromonosporales</taxon>
        <taxon>Micromonosporaceae</taxon>
        <taxon>Dactylosporangium</taxon>
    </lineage>
</organism>
<dbReference type="Pfam" id="PF07331">
    <property type="entry name" value="TctB"/>
    <property type="match status" value="1"/>
</dbReference>
<feature type="transmembrane region" description="Helical" evidence="2">
    <location>
        <begin position="130"/>
        <end position="149"/>
    </location>
</feature>
<dbReference type="EMBL" id="JBHSIU010000041">
    <property type="protein sequence ID" value="MFC5002568.1"/>
    <property type="molecule type" value="Genomic_DNA"/>
</dbReference>
<keyword evidence="2" id="KW-0812">Transmembrane</keyword>
<gene>
    <name evidence="4" type="ORF">ACFPIJ_32640</name>
</gene>
<evidence type="ECO:0000313" key="4">
    <source>
        <dbReference type="EMBL" id="MFC5002568.1"/>
    </source>
</evidence>
<feature type="transmembrane region" description="Helical" evidence="2">
    <location>
        <begin position="161"/>
        <end position="187"/>
    </location>
</feature>
<feature type="region of interest" description="Disordered" evidence="1">
    <location>
        <begin position="1"/>
        <end position="36"/>
    </location>
</feature>
<reference evidence="5" key="1">
    <citation type="journal article" date="2019" name="Int. J. Syst. Evol. Microbiol.">
        <title>The Global Catalogue of Microorganisms (GCM) 10K type strain sequencing project: providing services to taxonomists for standard genome sequencing and annotation.</title>
        <authorList>
            <consortium name="The Broad Institute Genomics Platform"/>
            <consortium name="The Broad Institute Genome Sequencing Center for Infectious Disease"/>
            <person name="Wu L."/>
            <person name="Ma J."/>
        </authorList>
    </citation>
    <scope>NUCLEOTIDE SEQUENCE [LARGE SCALE GENOMIC DNA]</scope>
    <source>
        <strain evidence="5">CGMCC 4.7152</strain>
    </source>
</reference>
<dbReference type="Proteomes" id="UP001595912">
    <property type="component" value="Unassembled WGS sequence"/>
</dbReference>
<keyword evidence="2" id="KW-1133">Transmembrane helix</keyword>
<evidence type="ECO:0000259" key="3">
    <source>
        <dbReference type="Pfam" id="PF07331"/>
    </source>
</evidence>
<evidence type="ECO:0000313" key="5">
    <source>
        <dbReference type="Proteomes" id="UP001595912"/>
    </source>
</evidence>
<dbReference type="InterPro" id="IPR009936">
    <property type="entry name" value="DUF1468"/>
</dbReference>
<sequence>MTEAMSPDPEATPPEASRAVPEVAPSTSGTTSPAAPSGAPAVGGLLLTVGVALLWQAIAAGVDSGVTLGGPTLAPIVVTGLWVMVALWYLLDAVRKRATAAGAPATVAWRTPVFLLAALIVYAIVLKYTVVGYVLSTAVFVLVSARLLSTRPIRAVIVRDLVTAVGLSLGIYLVFTRLLGIVLPAGVLPL</sequence>
<accession>A0ABV9W5B1</accession>
<feature type="transmembrane region" description="Helical" evidence="2">
    <location>
        <begin position="103"/>
        <end position="124"/>
    </location>
</feature>
<keyword evidence="5" id="KW-1185">Reference proteome</keyword>
<evidence type="ECO:0000256" key="1">
    <source>
        <dbReference type="SAM" id="MobiDB-lite"/>
    </source>
</evidence>
<keyword evidence="2" id="KW-0472">Membrane</keyword>
<protein>
    <submittedName>
        <fullName evidence="4">Tripartite tricarboxylate transporter TctB family protein</fullName>
    </submittedName>
</protein>
<name>A0ABV9W5B1_9ACTN</name>
<feature type="transmembrane region" description="Helical" evidence="2">
    <location>
        <begin position="72"/>
        <end position="91"/>
    </location>
</feature>
<dbReference type="RefSeq" id="WP_380120723.1">
    <property type="nucleotide sequence ID" value="NZ_JBHSIU010000041.1"/>
</dbReference>
<feature type="transmembrane region" description="Helical" evidence="2">
    <location>
        <begin position="41"/>
        <end position="60"/>
    </location>
</feature>
<feature type="domain" description="DUF1468" evidence="3">
    <location>
        <begin position="42"/>
        <end position="184"/>
    </location>
</feature>